<evidence type="ECO:0000259" key="2">
    <source>
        <dbReference type="Pfam" id="PF22055"/>
    </source>
</evidence>
<dbReference type="Pfam" id="PF22055">
    <property type="entry name" value="MvaT_DBD"/>
    <property type="match status" value="1"/>
</dbReference>
<evidence type="ECO:0000313" key="3">
    <source>
        <dbReference type="EMBL" id="XBY57687.1"/>
    </source>
</evidence>
<name>A0AAU7XIL7_9GAMM</name>
<evidence type="ECO:0000256" key="1">
    <source>
        <dbReference type="SAM" id="MobiDB-lite"/>
    </source>
</evidence>
<gene>
    <name evidence="3" type="ORF">V8F66_15490</name>
</gene>
<feature type="domain" description="MvaT DNA-binding" evidence="2">
    <location>
        <begin position="83"/>
        <end position="119"/>
    </location>
</feature>
<sequence>MTDPITQHEQLKRQQQRIQEQLEQLEKDEAYQKAVAFKKDIEDVLEMHGKTTDELLRIFGKAAKQSPGKASSGKGKGTSLPLKRYTNRHTGTVVEARSLRKPELQAWKEEYGEETVKSWAENIDETKTP</sequence>
<reference evidence="3" key="1">
    <citation type="submission" date="2024-02" db="EMBL/GenBank/DDBJ databases">
        <title>Complete genome sequence of Vreelandella sp. SM1641, a marine exopolysaccharide-producing bacterium isolated from deep-sea hydrothermal sediment of the southwest Indian Ocean.</title>
        <authorList>
            <person name="Zhu H."/>
            <person name="Sun M."/>
        </authorList>
    </citation>
    <scope>NUCLEOTIDE SEQUENCE</scope>
    <source>
        <strain evidence="3">SM1641</strain>
    </source>
</reference>
<proteinExistence type="predicted"/>
<accession>A0AAU7XIL7</accession>
<organism evidence="3">
    <name type="scientific">Vreelandella sp. SM1641</name>
    <dbReference type="NCBI Taxonomy" id="3126101"/>
    <lineage>
        <taxon>Bacteria</taxon>
        <taxon>Pseudomonadati</taxon>
        <taxon>Pseudomonadota</taxon>
        <taxon>Gammaproteobacteria</taxon>
        <taxon>Oceanospirillales</taxon>
        <taxon>Halomonadaceae</taxon>
        <taxon>Vreelandella</taxon>
    </lineage>
</organism>
<dbReference type="AlphaFoldDB" id="A0AAU7XIL7"/>
<feature type="compositionally biased region" description="Low complexity" evidence="1">
    <location>
        <begin position="63"/>
        <end position="73"/>
    </location>
</feature>
<dbReference type="KEGG" id="vrs:V8F66_15490"/>
<dbReference type="RefSeq" id="WP_350359456.1">
    <property type="nucleotide sequence ID" value="NZ_CP158484.1"/>
</dbReference>
<protein>
    <submittedName>
        <fullName evidence="3">H-NS histone</fullName>
    </submittedName>
</protein>
<feature type="region of interest" description="Disordered" evidence="1">
    <location>
        <begin position="63"/>
        <end position="91"/>
    </location>
</feature>
<dbReference type="EMBL" id="CP158484">
    <property type="protein sequence ID" value="XBY57687.1"/>
    <property type="molecule type" value="Genomic_DNA"/>
</dbReference>
<dbReference type="InterPro" id="IPR035616">
    <property type="entry name" value="MvaT_DBD"/>
</dbReference>